<dbReference type="InterPro" id="IPR009081">
    <property type="entry name" value="PP-bd_ACP"/>
</dbReference>
<accession>A0A918Z5B1</accession>
<proteinExistence type="predicted"/>
<evidence type="ECO:0000313" key="8">
    <source>
        <dbReference type="Proteomes" id="UP000608024"/>
    </source>
</evidence>
<dbReference type="InterPro" id="IPR023213">
    <property type="entry name" value="CAT-like_dom_sf"/>
</dbReference>
<evidence type="ECO:0000256" key="3">
    <source>
        <dbReference type="ARBA" id="ARBA00022553"/>
    </source>
</evidence>
<dbReference type="GO" id="GO:0031177">
    <property type="term" value="F:phosphopantetheine binding"/>
    <property type="evidence" value="ECO:0007669"/>
    <property type="project" value="TreeGrafter"/>
</dbReference>
<reference evidence="7" key="1">
    <citation type="journal article" date="2014" name="Int. J. Syst. Evol. Microbiol.">
        <title>Complete genome sequence of Corynebacterium casei LMG S-19264T (=DSM 44701T), isolated from a smear-ripened cheese.</title>
        <authorList>
            <consortium name="US DOE Joint Genome Institute (JGI-PGF)"/>
            <person name="Walter F."/>
            <person name="Albersmeier A."/>
            <person name="Kalinowski J."/>
            <person name="Ruckert C."/>
        </authorList>
    </citation>
    <scope>NUCLEOTIDE SEQUENCE</scope>
    <source>
        <strain evidence="7">JCM 4784</strain>
    </source>
</reference>
<dbReference type="Proteomes" id="UP000608024">
    <property type="component" value="Unassembled WGS sequence"/>
</dbReference>
<keyword evidence="2" id="KW-0596">Phosphopantetheine</keyword>
<evidence type="ECO:0000313" key="7">
    <source>
        <dbReference type="EMBL" id="GHE37995.1"/>
    </source>
</evidence>
<feature type="domain" description="Condensation" evidence="6">
    <location>
        <begin position="608"/>
        <end position="932"/>
    </location>
</feature>
<keyword evidence="8" id="KW-1185">Reference proteome</keyword>
<dbReference type="EMBL" id="BNBT01000004">
    <property type="protein sequence ID" value="GHE37995.1"/>
    <property type="molecule type" value="Genomic_DNA"/>
</dbReference>
<dbReference type="InterPro" id="IPR042099">
    <property type="entry name" value="ANL_N_sf"/>
</dbReference>
<dbReference type="SUPFAM" id="SSF52777">
    <property type="entry name" value="CoA-dependent acyltransferases"/>
    <property type="match status" value="2"/>
</dbReference>
<reference evidence="7" key="2">
    <citation type="submission" date="2020-09" db="EMBL/GenBank/DDBJ databases">
        <authorList>
            <person name="Sun Q."/>
            <person name="Ohkuma M."/>
        </authorList>
    </citation>
    <scope>NUCLEOTIDE SEQUENCE</scope>
    <source>
        <strain evidence="7">JCM 4784</strain>
    </source>
</reference>
<evidence type="ECO:0000259" key="5">
    <source>
        <dbReference type="Pfam" id="PF00550"/>
    </source>
</evidence>
<dbReference type="InterPro" id="IPR001242">
    <property type="entry name" value="Condensation_dom"/>
</dbReference>
<dbReference type="Pfam" id="PF00501">
    <property type="entry name" value="AMP-binding"/>
    <property type="match status" value="1"/>
</dbReference>
<dbReference type="AlphaFoldDB" id="A0A918Z5B1"/>
<dbReference type="Gene3D" id="3.30.559.30">
    <property type="entry name" value="Nonribosomal peptide synthetase, condensation domain"/>
    <property type="match status" value="1"/>
</dbReference>
<name>A0A918Z5B1_9ACTN</name>
<dbReference type="PANTHER" id="PTHR45527:SF1">
    <property type="entry name" value="FATTY ACID SYNTHASE"/>
    <property type="match status" value="1"/>
</dbReference>
<comment type="cofactor">
    <cofactor evidence="1">
        <name>pantetheine 4'-phosphate</name>
        <dbReference type="ChEBI" id="CHEBI:47942"/>
    </cofactor>
</comment>
<organism evidence="7 8">
    <name type="scientific">Streptomyces longispororuber</name>
    <dbReference type="NCBI Taxonomy" id="68230"/>
    <lineage>
        <taxon>Bacteria</taxon>
        <taxon>Bacillati</taxon>
        <taxon>Actinomycetota</taxon>
        <taxon>Actinomycetes</taxon>
        <taxon>Kitasatosporales</taxon>
        <taxon>Streptomycetaceae</taxon>
        <taxon>Streptomyces</taxon>
    </lineage>
</organism>
<dbReference type="GO" id="GO:0044550">
    <property type="term" value="P:secondary metabolite biosynthetic process"/>
    <property type="evidence" value="ECO:0007669"/>
    <property type="project" value="TreeGrafter"/>
</dbReference>
<evidence type="ECO:0008006" key="9">
    <source>
        <dbReference type="Google" id="ProtNLM"/>
    </source>
</evidence>
<keyword evidence="3" id="KW-0597">Phosphoprotein</keyword>
<evidence type="ECO:0000259" key="4">
    <source>
        <dbReference type="Pfam" id="PF00501"/>
    </source>
</evidence>
<dbReference type="Pfam" id="PF00550">
    <property type="entry name" value="PP-binding"/>
    <property type="match status" value="1"/>
</dbReference>
<dbReference type="GO" id="GO:0008610">
    <property type="term" value="P:lipid biosynthetic process"/>
    <property type="evidence" value="ECO:0007669"/>
    <property type="project" value="UniProtKB-ARBA"/>
</dbReference>
<dbReference type="GO" id="GO:0003824">
    <property type="term" value="F:catalytic activity"/>
    <property type="evidence" value="ECO:0007669"/>
    <property type="project" value="InterPro"/>
</dbReference>
<dbReference type="InterPro" id="IPR045851">
    <property type="entry name" value="AMP-bd_C_sf"/>
</dbReference>
<dbReference type="InterPro" id="IPR006162">
    <property type="entry name" value="Ppantetheine_attach_site"/>
</dbReference>
<dbReference type="Gene3D" id="1.10.1200.10">
    <property type="entry name" value="ACP-like"/>
    <property type="match status" value="1"/>
</dbReference>
<dbReference type="RefSeq" id="WP_190134084.1">
    <property type="nucleotide sequence ID" value="NZ_BNBT01000004.1"/>
</dbReference>
<feature type="domain" description="Carrier" evidence="5">
    <location>
        <begin position="539"/>
        <end position="583"/>
    </location>
</feature>
<dbReference type="GO" id="GO:0005737">
    <property type="term" value="C:cytoplasm"/>
    <property type="evidence" value="ECO:0007669"/>
    <property type="project" value="TreeGrafter"/>
</dbReference>
<dbReference type="PROSITE" id="PS00012">
    <property type="entry name" value="PHOSPHOPANTETHEINE"/>
    <property type="match status" value="1"/>
</dbReference>
<dbReference type="Gene3D" id="3.30.300.30">
    <property type="match status" value="1"/>
</dbReference>
<evidence type="ECO:0000256" key="1">
    <source>
        <dbReference type="ARBA" id="ARBA00001957"/>
    </source>
</evidence>
<evidence type="ECO:0000256" key="2">
    <source>
        <dbReference type="ARBA" id="ARBA00022450"/>
    </source>
</evidence>
<dbReference type="SUPFAM" id="SSF47336">
    <property type="entry name" value="ACP-like"/>
    <property type="match status" value="1"/>
</dbReference>
<dbReference type="PROSITE" id="PS00455">
    <property type="entry name" value="AMP_BINDING"/>
    <property type="match status" value="1"/>
</dbReference>
<dbReference type="GO" id="GO:0043041">
    <property type="term" value="P:amino acid activation for nonribosomal peptide biosynthetic process"/>
    <property type="evidence" value="ECO:0007669"/>
    <property type="project" value="TreeGrafter"/>
</dbReference>
<sequence>MTGRRSPGAHLPPVPAAWAGRTAVTWCGEELTYARLDASVADLARRLAALRAARTCVLVMGPLSPAYVVGLLAAWRAGAVPVPVDAGLSPQQYAWLDGRTRPSVVLSSDVTPVDQYRGTAAGTAEVVLDAGTGAVVVESVPAAARPAPTFRDPDAGYVIPTSGSTGEPKAVVGSHRGLEAFLTWFRAEFALGPADRCAALTRVNFDPSLRELLGVLGAGGTLALPPVDAQLDLPALAGHLVAGEPTTAFLVPSIARRLAAEPLLAGAGLPGLRLLFFAGEVLGRRTVEEWAALAPNAEIVNLYGQTEATLAQLYRRDVQSLRADGTWCAPVGRPRPGVRAAVAAPDAAGVGEVLLAVDAPALGTLRAPSGEDGGAHGVDPFPAPLATGDLGHRRDDGEWVVVGRRGNDIKAGGRRVSFHGFVDAVEALDGVRQCVVADREGPQVFVAAAGAGTRAEEPLRTAVHALARSMALPRFALHVRPHLPVSRSGKADRRALLASVDGGEGGGEGTAWDAAAARDGHAETERVLRAALGCGTGADGFAEAGVSSLDLVTAVAEVRRAYGIRLTVQECFGLRDLPALAREIAARRHAGDGAPAAGTGAAAPAAVRHLYPLSTRQVGYLRICMPKGNGNWCNLSREIRLGRRSSAAAVEAALRTLLTRHDALGLALTPDGRHQIFTAAADLSCPVDVVDTGLPVRDPAFRERVQGARAALVSRLIDPAEPPPVRAVLVRGADGSSVILVAHHLFVDGLSLDTLTGELTALLAGDRLDPDGPRDTYRDYCVATARSDVPDAAAAYWRALLDGATQARLPESAEQGGAQGELLSLPLGVLGTRTVHELARELGVSAFTVVLAAFERAVAGAFGFDRLPVVVVSQHRGDTGPGTVGMFTTTLTVRGPGAVPLRQHAAALGRQLAEGVEHSGWEFDQRVDDLGLAGADCFPLSTVLCNQRPWPRDLRARDLGARRPRALGRALPYQLQGELQMSGPELVMAYYYRKGVLDAAGAARVHRDLLRALRAGREAADA</sequence>
<dbReference type="Gene3D" id="3.40.50.12780">
    <property type="entry name" value="N-terminal domain of ligase-like"/>
    <property type="match status" value="1"/>
</dbReference>
<dbReference type="InterPro" id="IPR000873">
    <property type="entry name" value="AMP-dep_synth/lig_dom"/>
</dbReference>
<dbReference type="InterPro" id="IPR020845">
    <property type="entry name" value="AMP-binding_CS"/>
</dbReference>
<evidence type="ECO:0000259" key="6">
    <source>
        <dbReference type="Pfam" id="PF00668"/>
    </source>
</evidence>
<dbReference type="Gene3D" id="3.30.559.10">
    <property type="entry name" value="Chloramphenicol acetyltransferase-like domain"/>
    <property type="match status" value="1"/>
</dbReference>
<comment type="caution">
    <text evidence="7">The sequence shown here is derived from an EMBL/GenBank/DDBJ whole genome shotgun (WGS) entry which is preliminary data.</text>
</comment>
<protein>
    <recommendedName>
        <fullName evidence="9">Carrier domain-containing protein</fullName>
    </recommendedName>
</protein>
<gene>
    <name evidence="7" type="ORF">GCM10018785_04490</name>
</gene>
<dbReference type="InterPro" id="IPR036736">
    <property type="entry name" value="ACP-like_sf"/>
</dbReference>
<dbReference type="Pfam" id="PF00668">
    <property type="entry name" value="Condensation"/>
    <property type="match status" value="1"/>
</dbReference>
<feature type="domain" description="AMP-dependent synthetase/ligase" evidence="4">
    <location>
        <begin position="17"/>
        <end position="346"/>
    </location>
</feature>
<dbReference type="SUPFAM" id="SSF56801">
    <property type="entry name" value="Acetyl-CoA synthetase-like"/>
    <property type="match status" value="1"/>
</dbReference>
<dbReference type="PANTHER" id="PTHR45527">
    <property type="entry name" value="NONRIBOSOMAL PEPTIDE SYNTHETASE"/>
    <property type="match status" value="1"/>
</dbReference>